<dbReference type="InterPro" id="IPR020635">
    <property type="entry name" value="Tyr_kinase_cat_dom"/>
</dbReference>
<protein>
    <recommendedName>
        <fullName evidence="8">Protein kinase domain-containing protein</fullName>
    </recommendedName>
</protein>
<evidence type="ECO:0000256" key="1">
    <source>
        <dbReference type="ARBA" id="ARBA00004167"/>
    </source>
</evidence>
<dbReference type="InterPro" id="IPR050122">
    <property type="entry name" value="RTK"/>
</dbReference>
<dbReference type="GO" id="GO:0051897">
    <property type="term" value="P:positive regulation of phosphatidylinositol 3-kinase/protein kinase B signal transduction"/>
    <property type="evidence" value="ECO:0007669"/>
    <property type="project" value="TreeGrafter"/>
</dbReference>
<keyword evidence="10" id="KW-1185">Reference proteome</keyword>
<keyword evidence="2" id="KW-0812">Transmembrane</keyword>
<dbReference type="GO" id="GO:0005886">
    <property type="term" value="C:plasma membrane"/>
    <property type="evidence" value="ECO:0007669"/>
    <property type="project" value="TreeGrafter"/>
</dbReference>
<organism evidence="9 10">
    <name type="scientific">Adineta ricciae</name>
    <name type="common">Rotifer</name>
    <dbReference type="NCBI Taxonomy" id="249248"/>
    <lineage>
        <taxon>Eukaryota</taxon>
        <taxon>Metazoa</taxon>
        <taxon>Spiralia</taxon>
        <taxon>Gnathifera</taxon>
        <taxon>Rotifera</taxon>
        <taxon>Eurotatoria</taxon>
        <taxon>Bdelloidea</taxon>
        <taxon>Adinetida</taxon>
        <taxon>Adinetidae</taxon>
        <taxon>Adineta</taxon>
    </lineage>
</organism>
<proteinExistence type="predicted"/>
<dbReference type="Proteomes" id="UP000663828">
    <property type="component" value="Unassembled WGS sequence"/>
</dbReference>
<evidence type="ECO:0000313" key="9">
    <source>
        <dbReference type="EMBL" id="CAF0823720.1"/>
    </source>
</evidence>
<evidence type="ECO:0000256" key="2">
    <source>
        <dbReference type="ARBA" id="ARBA00022692"/>
    </source>
</evidence>
<dbReference type="PRINTS" id="PR00109">
    <property type="entry name" value="TYRKINASE"/>
</dbReference>
<dbReference type="GO" id="GO:0010976">
    <property type="term" value="P:positive regulation of neuron projection development"/>
    <property type="evidence" value="ECO:0007669"/>
    <property type="project" value="TreeGrafter"/>
</dbReference>
<dbReference type="GO" id="GO:0043235">
    <property type="term" value="C:receptor complex"/>
    <property type="evidence" value="ECO:0007669"/>
    <property type="project" value="TreeGrafter"/>
</dbReference>
<dbReference type="GO" id="GO:0007169">
    <property type="term" value="P:cell surface receptor protein tyrosine kinase signaling pathway"/>
    <property type="evidence" value="ECO:0007669"/>
    <property type="project" value="TreeGrafter"/>
</dbReference>
<dbReference type="InterPro" id="IPR000719">
    <property type="entry name" value="Prot_kinase_dom"/>
</dbReference>
<keyword evidence="6" id="KW-0675">Receptor</keyword>
<keyword evidence="7" id="KW-0325">Glycoprotein</keyword>
<dbReference type="SMART" id="SM00219">
    <property type="entry name" value="TyrKc"/>
    <property type="match status" value="1"/>
</dbReference>
<dbReference type="GO" id="GO:0007409">
    <property type="term" value="P:axonogenesis"/>
    <property type="evidence" value="ECO:0007669"/>
    <property type="project" value="TreeGrafter"/>
</dbReference>
<dbReference type="SUPFAM" id="SSF56112">
    <property type="entry name" value="Protein kinase-like (PK-like)"/>
    <property type="match status" value="1"/>
</dbReference>
<evidence type="ECO:0000256" key="5">
    <source>
        <dbReference type="ARBA" id="ARBA00023136"/>
    </source>
</evidence>
<gene>
    <name evidence="9" type="ORF">XAT740_LOCUS4093</name>
</gene>
<dbReference type="Pfam" id="PF07714">
    <property type="entry name" value="PK_Tyr_Ser-Thr"/>
    <property type="match status" value="1"/>
</dbReference>
<dbReference type="PANTHER" id="PTHR24416:SF349">
    <property type="entry name" value="TYROSINE-PROTEIN KINASE RYK"/>
    <property type="match status" value="1"/>
</dbReference>
<evidence type="ECO:0000256" key="4">
    <source>
        <dbReference type="ARBA" id="ARBA00022989"/>
    </source>
</evidence>
<evidence type="ECO:0000259" key="8">
    <source>
        <dbReference type="PROSITE" id="PS50011"/>
    </source>
</evidence>
<dbReference type="AlphaFoldDB" id="A0A813UBV6"/>
<dbReference type="GO" id="GO:0005524">
    <property type="term" value="F:ATP binding"/>
    <property type="evidence" value="ECO:0007669"/>
    <property type="project" value="InterPro"/>
</dbReference>
<keyword evidence="3" id="KW-0732">Signal</keyword>
<evidence type="ECO:0000256" key="6">
    <source>
        <dbReference type="ARBA" id="ARBA00023170"/>
    </source>
</evidence>
<comment type="subcellular location">
    <subcellularLocation>
        <location evidence="1">Membrane</location>
        <topology evidence="1">Single-pass membrane protein</topology>
    </subcellularLocation>
</comment>
<dbReference type="InterPro" id="IPR011009">
    <property type="entry name" value="Kinase-like_dom_sf"/>
</dbReference>
<evidence type="ECO:0000256" key="7">
    <source>
        <dbReference type="ARBA" id="ARBA00023180"/>
    </source>
</evidence>
<comment type="caution">
    <text evidence="9">The sequence shown here is derived from an EMBL/GenBank/DDBJ whole genome shotgun (WGS) entry which is preliminary data.</text>
</comment>
<name>A0A813UBV6_ADIRI</name>
<dbReference type="EMBL" id="CAJNOR010000163">
    <property type="protein sequence ID" value="CAF0823720.1"/>
    <property type="molecule type" value="Genomic_DNA"/>
</dbReference>
<dbReference type="PROSITE" id="PS50011">
    <property type="entry name" value="PROTEIN_KINASE_DOM"/>
    <property type="match status" value="1"/>
</dbReference>
<accession>A0A813UBV6</accession>
<sequence>MDDLTVKLTDGALTRDLFPQDYDCLPTDITNESRPLKFMAVESIKDRRFSTASDVWSYGVVLWELMSRCLQPYSDIGPENLVTHLENDHRLIQPTNCPDTLYKLMSMCWTTSIDHRPSMNTLLRLLMDFYGQLARFI</sequence>
<dbReference type="PANTHER" id="PTHR24416">
    <property type="entry name" value="TYROSINE-PROTEIN KINASE RECEPTOR"/>
    <property type="match status" value="1"/>
</dbReference>
<feature type="domain" description="Protein kinase" evidence="8">
    <location>
        <begin position="1"/>
        <end position="130"/>
    </location>
</feature>
<evidence type="ECO:0000256" key="3">
    <source>
        <dbReference type="ARBA" id="ARBA00022729"/>
    </source>
</evidence>
<dbReference type="Gene3D" id="1.10.510.10">
    <property type="entry name" value="Transferase(Phosphotransferase) domain 1"/>
    <property type="match status" value="1"/>
</dbReference>
<keyword evidence="4" id="KW-1133">Transmembrane helix</keyword>
<evidence type="ECO:0000313" key="10">
    <source>
        <dbReference type="Proteomes" id="UP000663828"/>
    </source>
</evidence>
<dbReference type="GO" id="GO:0004713">
    <property type="term" value="F:protein tyrosine kinase activity"/>
    <property type="evidence" value="ECO:0007669"/>
    <property type="project" value="InterPro"/>
</dbReference>
<keyword evidence="5" id="KW-0472">Membrane</keyword>
<dbReference type="InterPro" id="IPR001245">
    <property type="entry name" value="Ser-Thr/Tyr_kinase_cat_dom"/>
</dbReference>
<reference evidence="9" key="1">
    <citation type="submission" date="2021-02" db="EMBL/GenBank/DDBJ databases">
        <authorList>
            <person name="Nowell W R."/>
        </authorList>
    </citation>
    <scope>NUCLEOTIDE SEQUENCE</scope>
</reference>